<sequence>MLRFALLLFALMALPLKAATVTNLYQAEVALPDTDKQSEQKAREEALEQVLIKVSGQSTITQNEIIRKALSNSSPYVSQFGYGSQDGQQTLELTFDQSRIRNLLTQANATLWSEQRPSVLVWMVNDANRSRDIIWDQSGNSFEPQLKKAADNRGVPVMMPIGDFEDVTAINIPDIWGGFVQPIAGASARYQPDAVLVVRVRQQADNNVQLGWQLFADKPEYLVSSQVAPAEGRAAGTSADALTEMMNQVADQLAGKYAVQLGGASDGEYAIQVANIQSTEDFFALERMLTNMTSVASVNASKLKGDTVIFGVNLLSSEMAFQRELSQDRRLTSQPADNGYTVAAESETGLVETTEPQDAVVGEDVVGESIAEEVPLSAEPTADVPQDPQAVDVTATMMPTLSQVNQYYWQP</sequence>
<dbReference type="RefSeq" id="WP_160657518.1">
    <property type="nucleotide sequence ID" value="NZ_RSEJ01000034.1"/>
</dbReference>
<reference evidence="2 3" key="1">
    <citation type="journal article" date="2017" name="Int. J. Syst. Evol. Microbiol.">
        <title>Photobacterium alginatilyticum sp. nov., a marine bacterium isolated from bottom seawater.</title>
        <authorList>
            <person name="Wang X."/>
            <person name="Wang Y."/>
            <person name="Yang X."/>
            <person name="Sun H."/>
            <person name="Li B."/>
            <person name="Zhang X.H."/>
        </authorList>
    </citation>
    <scope>NUCLEOTIDE SEQUENCE [LARGE SCALE GENOMIC DNA]</scope>
    <source>
        <strain evidence="2 3">P03D4</strain>
    </source>
</reference>
<dbReference type="EMBL" id="RSEJ01000034">
    <property type="protein sequence ID" value="NBI55659.1"/>
    <property type="molecule type" value="Genomic_DNA"/>
</dbReference>
<feature type="chain" id="PRO_5047189534" evidence="1">
    <location>
        <begin position="19"/>
        <end position="411"/>
    </location>
</feature>
<evidence type="ECO:0000313" key="2">
    <source>
        <dbReference type="EMBL" id="NBI55659.1"/>
    </source>
</evidence>
<evidence type="ECO:0000256" key="1">
    <source>
        <dbReference type="SAM" id="SignalP"/>
    </source>
</evidence>
<feature type="signal peptide" evidence="1">
    <location>
        <begin position="1"/>
        <end position="18"/>
    </location>
</feature>
<dbReference type="Proteomes" id="UP000738517">
    <property type="component" value="Unassembled WGS sequence"/>
</dbReference>
<keyword evidence="3" id="KW-1185">Reference proteome</keyword>
<dbReference type="Pfam" id="PF09839">
    <property type="entry name" value="DUF2066"/>
    <property type="match status" value="1"/>
</dbReference>
<evidence type="ECO:0000313" key="3">
    <source>
        <dbReference type="Proteomes" id="UP000738517"/>
    </source>
</evidence>
<protein>
    <submittedName>
        <fullName evidence="2">DUF2066 domain-containing protein</fullName>
    </submittedName>
</protein>
<keyword evidence="1" id="KW-0732">Signal</keyword>
<accession>A0ABW9YP90</accession>
<proteinExistence type="predicted"/>
<comment type="caution">
    <text evidence="2">The sequence shown here is derived from an EMBL/GenBank/DDBJ whole genome shotgun (WGS) entry which is preliminary data.</text>
</comment>
<gene>
    <name evidence="2" type="ORF">EIZ48_24395</name>
</gene>
<organism evidence="2 3">
    <name type="scientific">Photobacterium alginatilyticum</name>
    <dbReference type="NCBI Taxonomy" id="1775171"/>
    <lineage>
        <taxon>Bacteria</taxon>
        <taxon>Pseudomonadati</taxon>
        <taxon>Pseudomonadota</taxon>
        <taxon>Gammaproteobacteria</taxon>
        <taxon>Vibrionales</taxon>
        <taxon>Vibrionaceae</taxon>
        <taxon>Photobacterium</taxon>
    </lineage>
</organism>
<name>A0ABW9YP90_9GAMM</name>
<dbReference type="InterPro" id="IPR018642">
    <property type="entry name" value="DUF2066"/>
</dbReference>